<dbReference type="InterPro" id="IPR011990">
    <property type="entry name" value="TPR-like_helical_dom_sf"/>
</dbReference>
<keyword evidence="2" id="KW-0472">Membrane</keyword>
<accession>A0A3B0YHG9</accession>
<dbReference type="SMART" id="SM00327">
    <property type="entry name" value="VWA"/>
    <property type="match status" value="1"/>
</dbReference>
<protein>
    <submittedName>
        <fullName evidence="4">TPR domain protein in aerotolerance operon</fullName>
    </submittedName>
</protein>
<sequence>MADFHFLRPWMFLAIVPLAWIVWRMLYQHVHGGSWENICDKALLPFMMLSGKSRSSKFPIWLFVWASVVLVLALAGPSWKQMPSSVFNNTQPLIIVLDVSRSMNAIDLQPSRIARARYKIRDLLKRRKEGQTGLVVFAGVAFVITPLTQDVGTLLHQMQNMSPDIMQYQGSNVASGLRQALLLLKNTNIKSGEILLVADGLGTANGLAEAKRIKKAGFKLFVLGVGTVAGGLIRDKNGKFFTHNGGVVRPRLIVEPLQALAEAGGGKFSMMTVDNVDIDSLLPVVNMSDGLATKQKIKAQIWLDEGPLLLFLLLPLALFAFRRGWILIVVILVMPLQDPAIAASWNSYVNVDQEAYRQFKKGNFKKAAALFKNENWKAVSFYRLGQFKEAIQIWERKDSVFANYNRGNALASLKQCKNALDAYERVLQLKPEHKQAQHNRTEMILCLEKEARKKGKGQQGQQGQGQQGQGQQGQGQQGQGQQGQGQQGQGQQGQGQQGQGQQGQGQQGQGQQGQGQQGQGQQGQGKQAAKTGKDGKKNPGKGHNGKSGKGGKPNRGMSVKQMTEAEQAYKQWLRQVPENPGGLWKAKFRRQYRLQYYNNRFKNSRNHSRPSQPW</sequence>
<name>A0A3B0YHG9_9ZZZZ</name>
<dbReference type="SUPFAM" id="SSF53300">
    <property type="entry name" value="vWA-like"/>
    <property type="match status" value="1"/>
</dbReference>
<dbReference type="SMART" id="SM00028">
    <property type="entry name" value="TPR"/>
    <property type="match status" value="1"/>
</dbReference>
<dbReference type="PANTHER" id="PTHR22550:SF14">
    <property type="entry name" value="VWFA DOMAIN-CONTAINING PROTEIN"/>
    <property type="match status" value="1"/>
</dbReference>
<feature type="transmembrane region" description="Helical" evidence="2">
    <location>
        <begin position="134"/>
        <end position="155"/>
    </location>
</feature>
<feature type="transmembrane region" description="Helical" evidence="2">
    <location>
        <begin position="58"/>
        <end position="79"/>
    </location>
</feature>
<dbReference type="PROSITE" id="PS50005">
    <property type="entry name" value="TPR"/>
    <property type="match status" value="1"/>
</dbReference>
<organism evidence="4">
    <name type="scientific">hydrothermal vent metagenome</name>
    <dbReference type="NCBI Taxonomy" id="652676"/>
    <lineage>
        <taxon>unclassified sequences</taxon>
        <taxon>metagenomes</taxon>
        <taxon>ecological metagenomes</taxon>
    </lineage>
</organism>
<keyword evidence="2" id="KW-1133">Transmembrane helix</keyword>
<feature type="compositionally biased region" description="Gly residues" evidence="1">
    <location>
        <begin position="457"/>
        <end position="523"/>
    </location>
</feature>
<dbReference type="Gene3D" id="1.25.40.10">
    <property type="entry name" value="Tetratricopeptide repeat domain"/>
    <property type="match status" value="1"/>
</dbReference>
<dbReference type="SUPFAM" id="SSF48452">
    <property type="entry name" value="TPR-like"/>
    <property type="match status" value="1"/>
</dbReference>
<keyword evidence="2" id="KW-0812">Transmembrane</keyword>
<evidence type="ECO:0000259" key="3">
    <source>
        <dbReference type="PROSITE" id="PS50234"/>
    </source>
</evidence>
<dbReference type="InterPro" id="IPR002035">
    <property type="entry name" value="VWF_A"/>
</dbReference>
<dbReference type="PANTHER" id="PTHR22550">
    <property type="entry name" value="SPORE GERMINATION PROTEIN"/>
    <property type="match status" value="1"/>
</dbReference>
<dbReference type="Pfam" id="PF13519">
    <property type="entry name" value="VWA_2"/>
    <property type="match status" value="1"/>
</dbReference>
<evidence type="ECO:0000256" key="1">
    <source>
        <dbReference type="SAM" id="MobiDB-lite"/>
    </source>
</evidence>
<dbReference type="InterPro" id="IPR036465">
    <property type="entry name" value="vWFA_dom_sf"/>
</dbReference>
<dbReference type="AlphaFoldDB" id="A0A3B0YHG9"/>
<feature type="transmembrane region" description="Helical" evidence="2">
    <location>
        <begin position="6"/>
        <end position="23"/>
    </location>
</feature>
<dbReference type="Gene3D" id="3.40.50.410">
    <property type="entry name" value="von Willebrand factor, type A domain"/>
    <property type="match status" value="1"/>
</dbReference>
<dbReference type="PROSITE" id="PS50234">
    <property type="entry name" value="VWFA"/>
    <property type="match status" value="1"/>
</dbReference>
<dbReference type="InterPro" id="IPR050768">
    <property type="entry name" value="UPF0353/GerABKA_families"/>
</dbReference>
<gene>
    <name evidence="4" type="ORF">MNBD_GAMMA12-2763</name>
</gene>
<dbReference type="InterPro" id="IPR019734">
    <property type="entry name" value="TPR_rpt"/>
</dbReference>
<feature type="domain" description="VWFA" evidence="3">
    <location>
        <begin position="92"/>
        <end position="285"/>
    </location>
</feature>
<feature type="region of interest" description="Disordered" evidence="1">
    <location>
        <begin position="451"/>
        <end position="563"/>
    </location>
</feature>
<reference evidence="4" key="1">
    <citation type="submission" date="2018-06" db="EMBL/GenBank/DDBJ databases">
        <authorList>
            <person name="Zhirakovskaya E."/>
        </authorList>
    </citation>
    <scope>NUCLEOTIDE SEQUENCE</scope>
</reference>
<evidence type="ECO:0000313" key="4">
    <source>
        <dbReference type="EMBL" id="VAW75563.1"/>
    </source>
</evidence>
<dbReference type="EMBL" id="UOFL01000086">
    <property type="protein sequence ID" value="VAW75563.1"/>
    <property type="molecule type" value="Genomic_DNA"/>
</dbReference>
<evidence type="ECO:0000256" key="2">
    <source>
        <dbReference type="SAM" id="Phobius"/>
    </source>
</evidence>
<proteinExistence type="predicted"/>